<protein>
    <recommendedName>
        <fullName evidence="3">GH18 domain-containing protein</fullName>
    </recommendedName>
</protein>
<feature type="non-terminal residue" evidence="1">
    <location>
        <position position="119"/>
    </location>
</feature>
<keyword evidence="2" id="KW-1185">Reference proteome</keyword>
<dbReference type="InterPro" id="IPR017853">
    <property type="entry name" value="GH"/>
</dbReference>
<dbReference type="OrthoDB" id="73875at2759"/>
<sequence>MSYFHSLWIAESCFSQNTLERVSVGNVPCNQIVTGYRDYLKIGVNTRKLIIGMPRNGCQVSCIVITKQILLAIFIMHENLQSISCIKNYGLQGIGLWSVNYLHYSGDSLGRQQTKTQKA</sequence>
<evidence type="ECO:0000313" key="1">
    <source>
        <dbReference type="EMBL" id="OBS75651.1"/>
    </source>
</evidence>
<accession>A0A1A6HBJ2</accession>
<dbReference type="SUPFAM" id="SSF51445">
    <property type="entry name" value="(Trans)glycosidases"/>
    <property type="match status" value="1"/>
</dbReference>
<dbReference type="Proteomes" id="UP000092124">
    <property type="component" value="Unassembled WGS sequence"/>
</dbReference>
<dbReference type="AlphaFoldDB" id="A0A1A6HBJ2"/>
<comment type="caution">
    <text evidence="1">The sequence shown here is derived from an EMBL/GenBank/DDBJ whole genome shotgun (WGS) entry which is preliminary data.</text>
</comment>
<dbReference type="STRING" id="56216.A0A1A6HBJ2"/>
<evidence type="ECO:0000313" key="2">
    <source>
        <dbReference type="Proteomes" id="UP000092124"/>
    </source>
</evidence>
<proteinExistence type="predicted"/>
<name>A0A1A6HBJ2_NEOLE</name>
<organism evidence="1 2">
    <name type="scientific">Neotoma lepida</name>
    <name type="common">Desert woodrat</name>
    <dbReference type="NCBI Taxonomy" id="56216"/>
    <lineage>
        <taxon>Eukaryota</taxon>
        <taxon>Metazoa</taxon>
        <taxon>Chordata</taxon>
        <taxon>Craniata</taxon>
        <taxon>Vertebrata</taxon>
        <taxon>Euteleostomi</taxon>
        <taxon>Mammalia</taxon>
        <taxon>Eutheria</taxon>
        <taxon>Euarchontoglires</taxon>
        <taxon>Glires</taxon>
        <taxon>Rodentia</taxon>
        <taxon>Myomorpha</taxon>
        <taxon>Muroidea</taxon>
        <taxon>Cricetidae</taxon>
        <taxon>Neotominae</taxon>
        <taxon>Neotoma</taxon>
    </lineage>
</organism>
<dbReference type="EMBL" id="LZPO01035911">
    <property type="protein sequence ID" value="OBS75651.1"/>
    <property type="molecule type" value="Genomic_DNA"/>
</dbReference>
<evidence type="ECO:0008006" key="3">
    <source>
        <dbReference type="Google" id="ProtNLM"/>
    </source>
</evidence>
<reference evidence="1 2" key="1">
    <citation type="submission" date="2016-06" db="EMBL/GenBank/DDBJ databases">
        <title>The Draft Genome Sequence and Annotation of the Desert Woodrat Neotoma lepida.</title>
        <authorList>
            <person name="Campbell M."/>
            <person name="Oakeson K.F."/>
            <person name="Yandell M."/>
            <person name="Halpert J.R."/>
            <person name="Dearing D."/>
        </authorList>
    </citation>
    <scope>NUCLEOTIDE SEQUENCE [LARGE SCALE GENOMIC DNA]</scope>
    <source>
        <strain evidence="1">417</strain>
        <tissue evidence="1">Liver</tissue>
    </source>
</reference>
<gene>
    <name evidence="1" type="ORF">A6R68_17897</name>
</gene>